<reference evidence="1" key="1">
    <citation type="submission" date="2015-07" db="EMBL/GenBank/DDBJ databases">
        <title>MeaNS - Measles Nucleotide Surveillance Program.</title>
        <authorList>
            <person name="Tran T."/>
            <person name="Druce J."/>
        </authorList>
    </citation>
    <scope>NUCLEOTIDE SEQUENCE</scope>
    <source>
        <strain evidence="1">UCB-OBI-ISO-001</strain>
        <tissue evidence="1">Gonad</tissue>
    </source>
</reference>
<accession>A0A0L8IA88</accession>
<protein>
    <submittedName>
        <fullName evidence="1">Uncharacterized protein</fullName>
    </submittedName>
</protein>
<proteinExistence type="predicted"/>
<gene>
    <name evidence="1" type="ORF">OCBIM_22026164mg</name>
</gene>
<dbReference type="EMBL" id="KQ416186">
    <property type="protein sequence ID" value="KOF98319.1"/>
    <property type="molecule type" value="Genomic_DNA"/>
</dbReference>
<evidence type="ECO:0000313" key="1">
    <source>
        <dbReference type="EMBL" id="KOF98319.1"/>
    </source>
</evidence>
<dbReference type="AlphaFoldDB" id="A0A0L8IA88"/>
<name>A0A0L8IA88_OCTBM</name>
<sequence>MGQRIVQLFYKLQIIKFISEQGQNQNRIILHQVKVNNGKYFHISISRWVESIIFSELSILPVSDQTSFA</sequence>
<organism evidence="1">
    <name type="scientific">Octopus bimaculoides</name>
    <name type="common">California two-spotted octopus</name>
    <dbReference type="NCBI Taxonomy" id="37653"/>
    <lineage>
        <taxon>Eukaryota</taxon>
        <taxon>Metazoa</taxon>
        <taxon>Spiralia</taxon>
        <taxon>Lophotrochozoa</taxon>
        <taxon>Mollusca</taxon>
        <taxon>Cephalopoda</taxon>
        <taxon>Coleoidea</taxon>
        <taxon>Octopodiformes</taxon>
        <taxon>Octopoda</taxon>
        <taxon>Incirrata</taxon>
        <taxon>Octopodidae</taxon>
        <taxon>Octopus</taxon>
    </lineage>
</organism>